<dbReference type="AlphaFoldDB" id="A0A653E3B0"/>
<dbReference type="Pfam" id="PF00563">
    <property type="entry name" value="EAL"/>
    <property type="match status" value="1"/>
</dbReference>
<dbReference type="GO" id="GO:0000160">
    <property type="term" value="P:phosphorelay signal transduction system"/>
    <property type="evidence" value="ECO:0007669"/>
    <property type="project" value="InterPro"/>
</dbReference>
<dbReference type="PROSITE" id="PS50883">
    <property type="entry name" value="EAL"/>
    <property type="match status" value="1"/>
</dbReference>
<keyword evidence="1" id="KW-0597">Phosphoprotein</keyword>
<dbReference type="PANTHER" id="PTHR33121">
    <property type="entry name" value="CYCLIC DI-GMP PHOSPHODIESTERASE PDEF"/>
    <property type="match status" value="1"/>
</dbReference>
<accession>A0A653E3B0</accession>
<sequence length="403" mass="44047">MASLSVLVIEDHAFQRAVTVAALKKAGVCEVLETRDGASALTLLREAGGVDIVICDLRMPEMDGLVFLRHAAESGLINSLILSCEVDASLRNAVVSIIDAFGLNLLGDLSHPFSFEQLEALLGRFDNAGPVVDDLSNAIPLTVDEVIKGLHVGQFKAFYQPKVSLKTGEVKGAEVLARWQHPIHGLISAQQFLPLIEDNDLLDELFWVIIKQGLSLQQSLQANNRHIELSFNLPAQQLGSSYLVDQIKDLVCACQLPLNGLIFEISDLGSSEVPDRGLENLIRLRLMGCGLAMEGFRVGYSSLLNLFEIPFSQVKLDTSFLLSRRRHSSNMSMISSAVALARSLNISLVAGGVETLQQQELLFEMGCDLVQGYLYGKPMPAEQLVINNWSLVSVKGLGFNKYI</sequence>
<dbReference type="SMART" id="SM00448">
    <property type="entry name" value="REC"/>
    <property type="match status" value="1"/>
</dbReference>
<evidence type="ECO:0008006" key="5">
    <source>
        <dbReference type="Google" id="ProtNLM"/>
    </source>
</evidence>
<dbReference type="SUPFAM" id="SSF141868">
    <property type="entry name" value="EAL domain-like"/>
    <property type="match status" value="1"/>
</dbReference>
<dbReference type="PANTHER" id="PTHR33121:SF70">
    <property type="entry name" value="SIGNALING PROTEIN YKOW"/>
    <property type="match status" value="1"/>
</dbReference>
<dbReference type="InterPro" id="IPR001633">
    <property type="entry name" value="EAL_dom"/>
</dbReference>
<dbReference type="EMBL" id="LR215729">
    <property type="protein sequence ID" value="VEV97217.1"/>
    <property type="molecule type" value="Genomic_DNA"/>
</dbReference>
<evidence type="ECO:0000259" key="2">
    <source>
        <dbReference type="PROSITE" id="PS50110"/>
    </source>
</evidence>
<dbReference type="SUPFAM" id="SSF52172">
    <property type="entry name" value="CheY-like"/>
    <property type="match status" value="1"/>
</dbReference>
<dbReference type="Gene3D" id="3.40.50.2300">
    <property type="match status" value="1"/>
</dbReference>
<dbReference type="InterPro" id="IPR001789">
    <property type="entry name" value="Sig_transdc_resp-reg_receiver"/>
</dbReference>
<proteinExistence type="predicted"/>
<evidence type="ECO:0000259" key="3">
    <source>
        <dbReference type="PROSITE" id="PS50883"/>
    </source>
</evidence>
<dbReference type="RefSeq" id="WP_069902544.1">
    <property type="nucleotide sequence ID" value="NZ_LR215729.2"/>
</dbReference>
<protein>
    <recommendedName>
        <fullName evidence="5">EAL domain, c-di-GMP-specific phosphodiesterase class I (Or its enzymatically inactive variant)</fullName>
    </recommendedName>
</protein>
<dbReference type="InterPro" id="IPR035919">
    <property type="entry name" value="EAL_sf"/>
</dbReference>
<reference evidence="4" key="1">
    <citation type="submission" date="2019-02" db="EMBL/GenBank/DDBJ databases">
        <authorList>
            <consortium name="Genoscope - CEA"/>
            <person name="William W."/>
        </authorList>
    </citation>
    <scope>NUCLEOTIDE SEQUENCE [LARGE SCALE GENOMIC DNA]</scope>
    <source>
        <strain evidence="4">YSy11</strain>
    </source>
</reference>
<dbReference type="CDD" id="cd01948">
    <property type="entry name" value="EAL"/>
    <property type="match status" value="1"/>
</dbReference>
<dbReference type="Pfam" id="PF00072">
    <property type="entry name" value="Response_reg"/>
    <property type="match status" value="1"/>
</dbReference>
<evidence type="ECO:0000313" key="4">
    <source>
        <dbReference type="EMBL" id="VEV97217.1"/>
    </source>
</evidence>
<dbReference type="InterPro" id="IPR050706">
    <property type="entry name" value="Cyclic-di-GMP_PDE-like"/>
</dbReference>
<dbReference type="Gene3D" id="3.20.20.450">
    <property type="entry name" value="EAL domain"/>
    <property type="match status" value="1"/>
</dbReference>
<dbReference type="SMART" id="SM00052">
    <property type="entry name" value="EAL"/>
    <property type="match status" value="1"/>
</dbReference>
<feature type="modified residue" description="4-aspartylphosphate" evidence="1">
    <location>
        <position position="56"/>
    </location>
</feature>
<gene>
    <name evidence="4" type="ORF">PMYSY11_2171</name>
</gene>
<dbReference type="GO" id="GO:0071111">
    <property type="term" value="F:cyclic-guanylate-specific phosphodiesterase activity"/>
    <property type="evidence" value="ECO:0007669"/>
    <property type="project" value="InterPro"/>
</dbReference>
<evidence type="ECO:0000256" key="1">
    <source>
        <dbReference type="PROSITE-ProRule" id="PRU00169"/>
    </source>
</evidence>
<dbReference type="InterPro" id="IPR011006">
    <property type="entry name" value="CheY-like_superfamily"/>
</dbReference>
<dbReference type="PROSITE" id="PS50110">
    <property type="entry name" value="RESPONSE_REGULATORY"/>
    <property type="match status" value="1"/>
</dbReference>
<organism evidence="4">
    <name type="scientific">Pseudomonas marincola</name>
    <dbReference type="NCBI Taxonomy" id="437900"/>
    <lineage>
        <taxon>Bacteria</taxon>
        <taxon>Pseudomonadati</taxon>
        <taxon>Pseudomonadota</taxon>
        <taxon>Gammaproteobacteria</taxon>
        <taxon>Pseudomonadales</taxon>
        <taxon>Pseudomonadaceae</taxon>
        <taxon>Pseudomonas</taxon>
    </lineage>
</organism>
<feature type="domain" description="Response regulatory" evidence="2">
    <location>
        <begin position="5"/>
        <end position="126"/>
    </location>
</feature>
<feature type="domain" description="EAL" evidence="3">
    <location>
        <begin position="136"/>
        <end position="392"/>
    </location>
</feature>
<name>A0A653E3B0_9PSED</name>